<organism evidence="1 2">
    <name type="scientific">Bizionia paragorgiae</name>
    <dbReference type="NCBI Taxonomy" id="283786"/>
    <lineage>
        <taxon>Bacteria</taxon>
        <taxon>Pseudomonadati</taxon>
        <taxon>Bacteroidota</taxon>
        <taxon>Flavobacteriia</taxon>
        <taxon>Flavobacteriales</taxon>
        <taxon>Flavobacteriaceae</taxon>
        <taxon>Bizionia</taxon>
    </lineage>
</organism>
<evidence type="ECO:0000313" key="2">
    <source>
        <dbReference type="Proteomes" id="UP000198846"/>
    </source>
</evidence>
<accession>A0A1H3XJC5</accession>
<dbReference type="RefSeq" id="WP_092133012.1">
    <property type="nucleotide sequence ID" value="NZ_FNQK01000005.1"/>
</dbReference>
<reference evidence="1 2" key="1">
    <citation type="submission" date="2016-10" db="EMBL/GenBank/DDBJ databases">
        <authorList>
            <person name="de Groot N.N."/>
        </authorList>
    </citation>
    <scope>NUCLEOTIDE SEQUENCE [LARGE SCALE GENOMIC DNA]</scope>
    <source>
        <strain evidence="1 2">DSM 23842</strain>
    </source>
</reference>
<evidence type="ECO:0000313" key="1">
    <source>
        <dbReference type="EMBL" id="SDZ99517.1"/>
    </source>
</evidence>
<dbReference type="EMBL" id="FNQK01000005">
    <property type="protein sequence ID" value="SDZ99517.1"/>
    <property type="molecule type" value="Genomic_DNA"/>
</dbReference>
<gene>
    <name evidence="1" type="ORF">SAMN04487990_10551</name>
</gene>
<protein>
    <submittedName>
        <fullName evidence="1">Uncharacterized protein</fullName>
    </submittedName>
</protein>
<dbReference type="AlphaFoldDB" id="A0A1H3XJC5"/>
<dbReference type="STRING" id="283786.SAMN04487990_10551"/>
<dbReference type="PROSITE" id="PS51257">
    <property type="entry name" value="PROKAR_LIPOPROTEIN"/>
    <property type="match status" value="1"/>
</dbReference>
<dbReference type="Proteomes" id="UP000198846">
    <property type="component" value="Unassembled WGS sequence"/>
</dbReference>
<sequence>MRNLVIIGVLLSGFFACSPMKESVVISPNLLRNLELIIEKHDSLVQSTPSSSNFHIYNVRFDINENDCYVIIGTSNNYNTKLMDGYLLLDENLIVFENAINNPCNHLVTIKNRNILEKELSKYASMNDGVDNYRGHGWVFRIEGESLIPFHQSGLKINFNIN</sequence>
<keyword evidence="2" id="KW-1185">Reference proteome</keyword>
<proteinExistence type="predicted"/>
<name>A0A1H3XJC5_BIZPA</name>